<dbReference type="InterPro" id="IPR036873">
    <property type="entry name" value="Rhodanese-like_dom_sf"/>
</dbReference>
<dbReference type="Proteomes" id="UP000274909">
    <property type="component" value="Unassembled WGS sequence"/>
</dbReference>
<accession>A0A433JQD9</accession>
<dbReference type="InterPro" id="IPR001763">
    <property type="entry name" value="Rhodanese-like_dom"/>
</dbReference>
<feature type="domain" description="Rhodanese" evidence="1">
    <location>
        <begin position="17"/>
        <end position="100"/>
    </location>
</feature>
<comment type="caution">
    <text evidence="2">The sequence shown here is derived from an EMBL/GenBank/DDBJ whole genome shotgun (WGS) entry which is preliminary data.</text>
</comment>
<dbReference type="PROSITE" id="PS50206">
    <property type="entry name" value="RHODANESE_3"/>
    <property type="match status" value="1"/>
</dbReference>
<gene>
    <name evidence="2" type="ORF">ELQ94_12805</name>
</gene>
<keyword evidence="3" id="KW-1185">Reference proteome</keyword>
<proteinExistence type="predicted"/>
<evidence type="ECO:0000313" key="2">
    <source>
        <dbReference type="EMBL" id="RUQ99183.1"/>
    </source>
</evidence>
<organism evidence="2 3">
    <name type="scientific">Labedella endophytica</name>
    <dbReference type="NCBI Taxonomy" id="1523160"/>
    <lineage>
        <taxon>Bacteria</taxon>
        <taxon>Bacillati</taxon>
        <taxon>Actinomycetota</taxon>
        <taxon>Actinomycetes</taxon>
        <taxon>Micrococcales</taxon>
        <taxon>Microbacteriaceae</taxon>
        <taxon>Labedella</taxon>
    </lineage>
</organism>
<dbReference type="CDD" id="cd00158">
    <property type="entry name" value="RHOD"/>
    <property type="match status" value="1"/>
</dbReference>
<dbReference type="Gene3D" id="3.40.250.10">
    <property type="entry name" value="Rhodanese-like domain"/>
    <property type="match status" value="1"/>
</dbReference>
<evidence type="ECO:0000313" key="3">
    <source>
        <dbReference type="Proteomes" id="UP000274909"/>
    </source>
</evidence>
<name>A0A433JQD9_9MICO</name>
<dbReference type="RefSeq" id="WP_127050745.1">
    <property type="nucleotide sequence ID" value="NZ_RZGZ01000003.1"/>
</dbReference>
<reference evidence="2 3" key="1">
    <citation type="submission" date="2018-12" db="EMBL/GenBank/DDBJ databases">
        <authorList>
            <person name="Li F."/>
        </authorList>
    </citation>
    <scope>NUCLEOTIDE SEQUENCE [LARGE SCALE GENOMIC DNA]</scope>
    <source>
        <strain evidence="2 3">EGI 6500705</strain>
    </source>
</reference>
<sequence length="106" mass="10949">MTGPAAMKRIAPTRLRSLPSALVVDIREHGVAGSAPFANVLRVPMSEVSDRLVELPVETLYIVCETGLKSPRVVSYLVGLGFDAVDVEGGLAALDGEDAAAGATTA</sequence>
<protein>
    <submittedName>
        <fullName evidence="2">Rhodanese-like domain-containing protein</fullName>
    </submittedName>
</protein>
<dbReference type="AlphaFoldDB" id="A0A433JQD9"/>
<dbReference type="OrthoDB" id="9800872at2"/>
<dbReference type="SUPFAM" id="SSF52821">
    <property type="entry name" value="Rhodanese/Cell cycle control phosphatase"/>
    <property type="match status" value="1"/>
</dbReference>
<evidence type="ECO:0000259" key="1">
    <source>
        <dbReference type="PROSITE" id="PS50206"/>
    </source>
</evidence>
<dbReference type="EMBL" id="RZGZ01000003">
    <property type="protein sequence ID" value="RUQ99183.1"/>
    <property type="molecule type" value="Genomic_DNA"/>
</dbReference>